<protein>
    <submittedName>
        <fullName evidence="2">Ferredoxin</fullName>
    </submittedName>
</protein>
<keyword evidence="3" id="KW-1185">Reference proteome</keyword>
<dbReference type="AlphaFoldDB" id="A0A2Z5G7C9"/>
<dbReference type="Proteomes" id="UP000253606">
    <property type="component" value="Chromosome"/>
</dbReference>
<sequence length="333" mass="36828">MTGTIPPLRNFGKTDAKISAIGLGGHHLGAASDEKTAVEIIHRAVDGGVTFYDCCWEYNRGKSEDWLGKGLKGYRDKVFLMTKVCTHGRDAALATQMLEQSLRRLQTDHLDLWQIHGVGFENDPELFIRPGGAAEALTKAKKDGKVKFVGFTGHKDPDVHLAMLNTGFPFDAVQMPLNPFDSHFFSFEKKVLPILNQRGIAALGMKPIGGHGEPVQKGVFSAEELLRYQMSLPVATTITGVSEMHILEQNLKIAQGFTPLSEAEMQTLRDRAKQYAGDGQFELYKTSIKFDNPEARLAHDFPLDLAQVEVKQMIYATQNSGRPYPQVKDSPGV</sequence>
<dbReference type="PANTHER" id="PTHR43312:SF1">
    <property type="entry name" value="NADP-DEPENDENT OXIDOREDUCTASE DOMAIN-CONTAINING PROTEIN"/>
    <property type="match status" value="1"/>
</dbReference>
<dbReference type="Gene3D" id="3.20.20.100">
    <property type="entry name" value="NADP-dependent oxidoreductase domain"/>
    <property type="match status" value="1"/>
</dbReference>
<dbReference type="InterPro" id="IPR023210">
    <property type="entry name" value="NADP_OxRdtase_dom"/>
</dbReference>
<dbReference type="OrthoDB" id="9773828at2"/>
<proteinExistence type="predicted"/>
<dbReference type="PANTHER" id="PTHR43312">
    <property type="entry name" value="D-THREO-ALDOSE 1-DEHYDROGENASE"/>
    <property type="match status" value="1"/>
</dbReference>
<name>A0A2Z5G7C9_9BACT</name>
<dbReference type="RefSeq" id="WP_114209567.1">
    <property type="nucleotide sequence ID" value="NZ_CP030840.1"/>
</dbReference>
<dbReference type="KEGG" id="abas:ACPOL_5641"/>
<reference evidence="2 3" key="1">
    <citation type="journal article" date="2018" name="Front. Microbiol.">
        <title>Hydrolytic Capabilities as a Key to Environmental Success: Chitinolytic and Cellulolytic Acidobacteria From Acidic Sub-arctic Soils and Boreal Peatlands.</title>
        <authorList>
            <person name="Belova S.E."/>
            <person name="Ravin N.V."/>
            <person name="Pankratov T.A."/>
            <person name="Rakitin A.L."/>
            <person name="Ivanova A.A."/>
            <person name="Beletsky A.V."/>
            <person name="Mardanov A.V."/>
            <person name="Sinninghe Damste J.S."/>
            <person name="Dedysh S.N."/>
        </authorList>
    </citation>
    <scope>NUCLEOTIDE SEQUENCE [LARGE SCALE GENOMIC DNA]</scope>
    <source>
        <strain evidence="2 3">SBC82</strain>
    </source>
</reference>
<dbReference type="EMBL" id="CP030840">
    <property type="protein sequence ID" value="AXC14889.1"/>
    <property type="molecule type" value="Genomic_DNA"/>
</dbReference>
<evidence type="ECO:0000313" key="3">
    <source>
        <dbReference type="Proteomes" id="UP000253606"/>
    </source>
</evidence>
<evidence type="ECO:0000259" key="1">
    <source>
        <dbReference type="Pfam" id="PF00248"/>
    </source>
</evidence>
<gene>
    <name evidence="2" type="ORF">ACPOL_5641</name>
</gene>
<accession>A0A2Z5G7C9</accession>
<dbReference type="InterPro" id="IPR036812">
    <property type="entry name" value="NAD(P)_OxRdtase_dom_sf"/>
</dbReference>
<dbReference type="SUPFAM" id="SSF51430">
    <property type="entry name" value="NAD(P)-linked oxidoreductase"/>
    <property type="match status" value="1"/>
</dbReference>
<feature type="domain" description="NADP-dependent oxidoreductase" evidence="1">
    <location>
        <begin position="21"/>
        <end position="210"/>
    </location>
</feature>
<organism evidence="2 3">
    <name type="scientific">Acidisarcina polymorpha</name>
    <dbReference type="NCBI Taxonomy" id="2211140"/>
    <lineage>
        <taxon>Bacteria</taxon>
        <taxon>Pseudomonadati</taxon>
        <taxon>Acidobacteriota</taxon>
        <taxon>Terriglobia</taxon>
        <taxon>Terriglobales</taxon>
        <taxon>Acidobacteriaceae</taxon>
        <taxon>Acidisarcina</taxon>
    </lineage>
</organism>
<evidence type="ECO:0000313" key="2">
    <source>
        <dbReference type="EMBL" id="AXC14889.1"/>
    </source>
</evidence>
<dbReference type="CDD" id="cd19100">
    <property type="entry name" value="AKR_unchar"/>
    <property type="match status" value="1"/>
</dbReference>
<dbReference type="Pfam" id="PF00248">
    <property type="entry name" value="Aldo_ket_red"/>
    <property type="match status" value="1"/>
</dbReference>
<dbReference type="InterPro" id="IPR053135">
    <property type="entry name" value="AKR2_Oxidoreductase"/>
</dbReference>